<dbReference type="Pfam" id="PF14111">
    <property type="entry name" value="DUF4283"/>
    <property type="match status" value="1"/>
</dbReference>
<dbReference type="InterPro" id="IPR040256">
    <property type="entry name" value="At4g02000-like"/>
</dbReference>
<evidence type="ECO:0000256" key="2">
    <source>
        <dbReference type="SAM" id="MobiDB-lite"/>
    </source>
</evidence>
<accession>A0A7N2MMG5</accession>
<evidence type="ECO:0000313" key="4">
    <source>
        <dbReference type="EnsemblPlants" id="QL09p054237:mrna:CDS:1"/>
    </source>
</evidence>
<feature type="compositionally biased region" description="Basic and acidic residues" evidence="2">
    <location>
        <begin position="201"/>
        <end position="213"/>
    </location>
</feature>
<feature type="domain" description="CCHC-type" evidence="3">
    <location>
        <begin position="144"/>
        <end position="157"/>
    </location>
</feature>
<sequence length="259" mass="29460">MGSDLRIIEVGNNILQFKFNSMFQLEWVERSGPWNFENNLLLLCRWKKGMTLTNILFSHSPFWVQVWGPPFELMSEEVGKNIGGKLGEVLEVDKCSLQIDQAKFIRIKVDLPIDKPLRKGGYINMEDGGRCWITFKYEQLPTFCFICGRLGHDNKHCLKGAIEQQQLRQYGDWLRAGGTTKSGSDKAKTTSYRSWESMESEDARSKSQLETKNIRSSIQTEERRSGGLSDVLNLNLIGEQNSGERMDAASPVALSNLNK</sequence>
<dbReference type="InterPro" id="IPR025836">
    <property type="entry name" value="Zn_knuckle_CX2CX4HX4C"/>
</dbReference>
<dbReference type="InterPro" id="IPR025558">
    <property type="entry name" value="DUF4283"/>
</dbReference>
<dbReference type="FunCoup" id="A0A7N2MMG5">
    <property type="interactions" value="3"/>
</dbReference>
<keyword evidence="5" id="KW-1185">Reference proteome</keyword>
<dbReference type="OMA" id="YINMEDG"/>
<dbReference type="EMBL" id="LRBV02000009">
    <property type="status" value="NOT_ANNOTATED_CDS"/>
    <property type="molecule type" value="Genomic_DNA"/>
</dbReference>
<dbReference type="InParanoid" id="A0A7N2MMG5"/>
<name>A0A7N2MMG5_QUELO</name>
<dbReference type="Gramene" id="QL09p054237:mrna">
    <property type="protein sequence ID" value="QL09p054237:mrna:CDS:1"/>
    <property type="gene ID" value="QL09p054237"/>
</dbReference>
<dbReference type="EnsemblPlants" id="QL09p054237:mrna">
    <property type="protein sequence ID" value="QL09p054237:mrna:CDS:1"/>
    <property type="gene ID" value="QL09p054237"/>
</dbReference>
<reference evidence="4 5" key="1">
    <citation type="journal article" date="2016" name="G3 (Bethesda)">
        <title>First Draft Assembly and Annotation of the Genome of a California Endemic Oak Quercus lobata Nee (Fagaceae).</title>
        <authorList>
            <person name="Sork V.L."/>
            <person name="Fitz-Gibbon S.T."/>
            <person name="Puiu D."/>
            <person name="Crepeau M."/>
            <person name="Gugger P.F."/>
            <person name="Sherman R."/>
            <person name="Stevens K."/>
            <person name="Langley C.H."/>
            <person name="Pellegrini M."/>
            <person name="Salzberg S.L."/>
        </authorList>
    </citation>
    <scope>NUCLEOTIDE SEQUENCE [LARGE SCALE GENOMIC DNA]</scope>
    <source>
        <strain evidence="4 5">cv. SW786</strain>
    </source>
</reference>
<feature type="region of interest" description="Disordered" evidence="2">
    <location>
        <begin position="178"/>
        <end position="226"/>
    </location>
</feature>
<dbReference type="InterPro" id="IPR001878">
    <property type="entry name" value="Znf_CCHC"/>
</dbReference>
<organism evidence="4 5">
    <name type="scientific">Quercus lobata</name>
    <name type="common">Valley oak</name>
    <dbReference type="NCBI Taxonomy" id="97700"/>
    <lineage>
        <taxon>Eukaryota</taxon>
        <taxon>Viridiplantae</taxon>
        <taxon>Streptophyta</taxon>
        <taxon>Embryophyta</taxon>
        <taxon>Tracheophyta</taxon>
        <taxon>Spermatophyta</taxon>
        <taxon>Magnoliopsida</taxon>
        <taxon>eudicotyledons</taxon>
        <taxon>Gunneridae</taxon>
        <taxon>Pentapetalae</taxon>
        <taxon>rosids</taxon>
        <taxon>fabids</taxon>
        <taxon>Fagales</taxon>
        <taxon>Fagaceae</taxon>
        <taxon>Quercus</taxon>
    </lineage>
</organism>
<dbReference type="Proteomes" id="UP000594261">
    <property type="component" value="Chromosome 9"/>
</dbReference>
<evidence type="ECO:0000256" key="1">
    <source>
        <dbReference type="PROSITE-ProRule" id="PRU00047"/>
    </source>
</evidence>
<evidence type="ECO:0000259" key="3">
    <source>
        <dbReference type="PROSITE" id="PS50158"/>
    </source>
</evidence>
<dbReference type="GO" id="GO:0003676">
    <property type="term" value="F:nucleic acid binding"/>
    <property type="evidence" value="ECO:0007669"/>
    <property type="project" value="InterPro"/>
</dbReference>
<proteinExistence type="predicted"/>
<dbReference type="GO" id="GO:0008270">
    <property type="term" value="F:zinc ion binding"/>
    <property type="evidence" value="ECO:0007669"/>
    <property type="project" value="UniProtKB-KW"/>
</dbReference>
<keyword evidence="1" id="KW-0863">Zinc-finger</keyword>
<dbReference type="AlphaFoldDB" id="A0A7N2MMG5"/>
<dbReference type="PROSITE" id="PS50158">
    <property type="entry name" value="ZF_CCHC"/>
    <property type="match status" value="1"/>
</dbReference>
<dbReference type="PANTHER" id="PTHR31286:SF167">
    <property type="entry name" value="OS09G0268800 PROTEIN"/>
    <property type="match status" value="1"/>
</dbReference>
<protein>
    <recommendedName>
        <fullName evidence="3">CCHC-type domain-containing protein</fullName>
    </recommendedName>
</protein>
<keyword evidence="1" id="KW-0479">Metal-binding</keyword>
<feature type="region of interest" description="Disordered" evidence="2">
    <location>
        <begin position="239"/>
        <end position="259"/>
    </location>
</feature>
<evidence type="ECO:0000313" key="5">
    <source>
        <dbReference type="Proteomes" id="UP000594261"/>
    </source>
</evidence>
<dbReference type="Pfam" id="PF14392">
    <property type="entry name" value="zf-CCHC_4"/>
    <property type="match status" value="1"/>
</dbReference>
<keyword evidence="1" id="KW-0862">Zinc</keyword>
<dbReference type="PANTHER" id="PTHR31286">
    <property type="entry name" value="GLYCINE-RICH CELL WALL STRUCTURAL PROTEIN 1.8-LIKE"/>
    <property type="match status" value="1"/>
</dbReference>
<reference evidence="4" key="2">
    <citation type="submission" date="2021-01" db="UniProtKB">
        <authorList>
            <consortium name="EnsemblPlants"/>
        </authorList>
    </citation>
    <scope>IDENTIFICATION</scope>
</reference>